<evidence type="ECO:0000256" key="4">
    <source>
        <dbReference type="ARBA" id="ARBA00023089"/>
    </source>
</evidence>
<dbReference type="AlphaFoldDB" id="A0A7I4F8Z4"/>
<dbReference type="Gramene" id="Pp3c18_13290V3.2">
    <property type="protein sequence ID" value="Pp3c18_13290V3.2"/>
    <property type="gene ID" value="Pp3c18_13290"/>
</dbReference>
<proteinExistence type="inferred from homology"/>
<dbReference type="EMBL" id="ABEU02000018">
    <property type="status" value="NOT_ANNOTATED_CDS"/>
    <property type="molecule type" value="Genomic_DNA"/>
</dbReference>
<comment type="similarity">
    <text evidence="1">Belongs to the FLX family.</text>
</comment>
<keyword evidence="2" id="KW-0217">Developmental protein</keyword>
<protein>
    <submittedName>
        <fullName evidence="5">Uncharacterized protein</fullName>
    </submittedName>
</protein>
<dbReference type="PANTHER" id="PTHR33405">
    <property type="entry name" value="PROTEIN FLX-LIKE 2"/>
    <property type="match status" value="1"/>
</dbReference>
<evidence type="ECO:0000256" key="1">
    <source>
        <dbReference type="ARBA" id="ARBA00005405"/>
    </source>
</evidence>
<reference evidence="5" key="3">
    <citation type="submission" date="2020-12" db="UniProtKB">
        <authorList>
            <consortium name="EnsemblPlants"/>
        </authorList>
    </citation>
    <scope>IDENTIFICATION</scope>
</reference>
<keyword evidence="4" id="KW-0287">Flowering</keyword>
<evidence type="ECO:0000256" key="3">
    <source>
        <dbReference type="ARBA" id="ARBA00023054"/>
    </source>
</evidence>
<sequence>MVLETSFRIVLDWSFSSHDRVYADLHLDVVLYLSANILLMEQKVTTQHSEIQKLLTENQQIAVTHVALRQELAAAQQEIQRMPSIILGLQK</sequence>
<dbReference type="PANTHER" id="PTHR33405:SF20">
    <property type="entry name" value="PROTEIN FLX-LIKE 3"/>
    <property type="match status" value="1"/>
</dbReference>
<evidence type="ECO:0000313" key="5">
    <source>
        <dbReference type="EnsemblPlants" id="Pp3c18_13290V3.2"/>
    </source>
</evidence>
<accession>A0A7I4F8Z4</accession>
<keyword evidence="3" id="KW-0175">Coiled coil</keyword>
<evidence type="ECO:0000256" key="2">
    <source>
        <dbReference type="ARBA" id="ARBA00022473"/>
    </source>
</evidence>
<name>A0A7I4F8Z4_PHYPA</name>
<dbReference type="Proteomes" id="UP000006727">
    <property type="component" value="Chromosome 18"/>
</dbReference>
<reference evidence="5 6" key="2">
    <citation type="journal article" date="2018" name="Plant J.">
        <title>The Physcomitrella patens chromosome-scale assembly reveals moss genome structure and evolution.</title>
        <authorList>
            <person name="Lang D."/>
            <person name="Ullrich K.K."/>
            <person name="Murat F."/>
            <person name="Fuchs J."/>
            <person name="Jenkins J."/>
            <person name="Haas F.B."/>
            <person name="Piednoel M."/>
            <person name="Gundlach H."/>
            <person name="Van Bel M."/>
            <person name="Meyberg R."/>
            <person name="Vives C."/>
            <person name="Morata J."/>
            <person name="Symeonidi A."/>
            <person name="Hiss M."/>
            <person name="Muchero W."/>
            <person name="Kamisugi Y."/>
            <person name="Saleh O."/>
            <person name="Blanc G."/>
            <person name="Decker E.L."/>
            <person name="van Gessel N."/>
            <person name="Grimwood J."/>
            <person name="Hayes R.D."/>
            <person name="Graham S.W."/>
            <person name="Gunter L.E."/>
            <person name="McDaniel S.F."/>
            <person name="Hoernstein S.N.W."/>
            <person name="Larsson A."/>
            <person name="Li F.W."/>
            <person name="Perroud P.F."/>
            <person name="Phillips J."/>
            <person name="Ranjan P."/>
            <person name="Rokshar D.S."/>
            <person name="Rothfels C.J."/>
            <person name="Schneider L."/>
            <person name="Shu S."/>
            <person name="Stevenson D.W."/>
            <person name="Thummler F."/>
            <person name="Tillich M."/>
            <person name="Villarreal Aguilar J.C."/>
            <person name="Widiez T."/>
            <person name="Wong G.K."/>
            <person name="Wymore A."/>
            <person name="Zhang Y."/>
            <person name="Zimmer A.D."/>
            <person name="Quatrano R.S."/>
            <person name="Mayer K.F.X."/>
            <person name="Goodstein D."/>
            <person name="Casacuberta J.M."/>
            <person name="Vandepoele K."/>
            <person name="Reski R."/>
            <person name="Cuming A.C."/>
            <person name="Tuskan G.A."/>
            <person name="Maumus F."/>
            <person name="Salse J."/>
            <person name="Schmutz J."/>
            <person name="Rensing S.A."/>
        </authorList>
    </citation>
    <scope>NUCLEOTIDE SEQUENCE [LARGE SCALE GENOMIC DNA]</scope>
    <source>
        <strain evidence="5 6">cv. Gransden 2004</strain>
    </source>
</reference>
<dbReference type="InParanoid" id="A0A7I4F8Z4"/>
<reference evidence="5 6" key="1">
    <citation type="journal article" date="2008" name="Science">
        <title>The Physcomitrella genome reveals evolutionary insights into the conquest of land by plants.</title>
        <authorList>
            <person name="Rensing S."/>
            <person name="Lang D."/>
            <person name="Zimmer A."/>
            <person name="Terry A."/>
            <person name="Salamov A."/>
            <person name="Shapiro H."/>
            <person name="Nishiyama T."/>
            <person name="Perroud P.-F."/>
            <person name="Lindquist E."/>
            <person name="Kamisugi Y."/>
            <person name="Tanahashi T."/>
            <person name="Sakakibara K."/>
            <person name="Fujita T."/>
            <person name="Oishi K."/>
            <person name="Shin-I T."/>
            <person name="Kuroki Y."/>
            <person name="Toyoda A."/>
            <person name="Suzuki Y."/>
            <person name="Hashimoto A."/>
            <person name="Yamaguchi K."/>
            <person name="Sugano A."/>
            <person name="Kohara Y."/>
            <person name="Fujiyama A."/>
            <person name="Anterola A."/>
            <person name="Aoki S."/>
            <person name="Ashton N."/>
            <person name="Barbazuk W.B."/>
            <person name="Barker E."/>
            <person name="Bennetzen J."/>
            <person name="Bezanilla M."/>
            <person name="Blankenship R."/>
            <person name="Cho S.H."/>
            <person name="Dutcher S."/>
            <person name="Estelle M."/>
            <person name="Fawcett J.A."/>
            <person name="Gundlach H."/>
            <person name="Hanada K."/>
            <person name="Heyl A."/>
            <person name="Hicks K.A."/>
            <person name="Hugh J."/>
            <person name="Lohr M."/>
            <person name="Mayer K."/>
            <person name="Melkozernov A."/>
            <person name="Murata T."/>
            <person name="Nelson D."/>
            <person name="Pils B."/>
            <person name="Prigge M."/>
            <person name="Reiss B."/>
            <person name="Renner T."/>
            <person name="Rombauts S."/>
            <person name="Rushton P."/>
            <person name="Sanderfoot A."/>
            <person name="Schween G."/>
            <person name="Shiu S.-H."/>
            <person name="Stueber K."/>
            <person name="Theodoulou F.L."/>
            <person name="Tu H."/>
            <person name="Van de Peer Y."/>
            <person name="Verrier P.J."/>
            <person name="Waters E."/>
            <person name="Wood A."/>
            <person name="Yang L."/>
            <person name="Cove D."/>
            <person name="Cuming A."/>
            <person name="Hasebe M."/>
            <person name="Lucas S."/>
            <person name="Mishler D.B."/>
            <person name="Reski R."/>
            <person name="Grigoriev I."/>
            <person name="Quatrano R.S."/>
            <person name="Boore J.L."/>
        </authorList>
    </citation>
    <scope>NUCLEOTIDE SEQUENCE [LARGE SCALE GENOMIC DNA]</scope>
    <source>
        <strain evidence="5 6">cv. Gransden 2004</strain>
    </source>
</reference>
<evidence type="ECO:0000313" key="6">
    <source>
        <dbReference type="Proteomes" id="UP000006727"/>
    </source>
</evidence>
<organism evidence="5 6">
    <name type="scientific">Physcomitrium patens</name>
    <name type="common">Spreading-leaved earth moss</name>
    <name type="synonym">Physcomitrella patens</name>
    <dbReference type="NCBI Taxonomy" id="3218"/>
    <lineage>
        <taxon>Eukaryota</taxon>
        <taxon>Viridiplantae</taxon>
        <taxon>Streptophyta</taxon>
        <taxon>Embryophyta</taxon>
        <taxon>Bryophyta</taxon>
        <taxon>Bryophytina</taxon>
        <taxon>Bryopsida</taxon>
        <taxon>Funariidae</taxon>
        <taxon>Funariales</taxon>
        <taxon>Funariaceae</taxon>
        <taxon>Physcomitrium</taxon>
    </lineage>
</organism>
<dbReference type="EnsemblPlants" id="Pp3c18_13290V3.2">
    <property type="protein sequence ID" value="Pp3c18_13290V3.2"/>
    <property type="gene ID" value="Pp3c18_13290"/>
</dbReference>
<dbReference type="InterPro" id="IPR040353">
    <property type="entry name" value="FLX/FLX-like"/>
</dbReference>
<keyword evidence="6" id="KW-1185">Reference proteome</keyword>